<dbReference type="InterPro" id="IPR036812">
    <property type="entry name" value="NAD(P)_OxRdtase_dom_sf"/>
</dbReference>
<evidence type="ECO:0000256" key="1">
    <source>
        <dbReference type="ARBA" id="ARBA00022857"/>
    </source>
</evidence>
<dbReference type="Proteomes" id="UP000325672">
    <property type="component" value="Unassembled WGS sequence"/>
</dbReference>
<dbReference type="InterPro" id="IPR050523">
    <property type="entry name" value="AKR_Detox_Biosynth"/>
</dbReference>
<keyword evidence="1" id="KW-0521">NADP</keyword>
<keyword evidence="2" id="KW-0560">Oxidoreductase</keyword>
<dbReference type="Pfam" id="PF00248">
    <property type="entry name" value="Aldo_ket_red"/>
    <property type="match status" value="1"/>
</dbReference>
<accession>A0A5N6T285</accession>
<reference evidence="5 6" key="1">
    <citation type="submission" date="2019-04" db="EMBL/GenBank/DDBJ databases">
        <title>Friends and foes A comparative genomics study of 23 Aspergillus species from section Flavi.</title>
        <authorList>
            <consortium name="DOE Joint Genome Institute"/>
            <person name="Kjaerbolling I."/>
            <person name="Vesth T."/>
            <person name="Frisvad J.C."/>
            <person name="Nybo J.L."/>
            <person name="Theobald S."/>
            <person name="Kildgaard S."/>
            <person name="Isbrandt T."/>
            <person name="Kuo A."/>
            <person name="Sato A."/>
            <person name="Lyhne E.K."/>
            <person name="Kogle M.E."/>
            <person name="Wiebenga A."/>
            <person name="Kun R.S."/>
            <person name="Lubbers R.J."/>
            <person name="Makela M.R."/>
            <person name="Barry K."/>
            <person name="Chovatia M."/>
            <person name="Clum A."/>
            <person name="Daum C."/>
            <person name="Haridas S."/>
            <person name="He G."/>
            <person name="LaButti K."/>
            <person name="Lipzen A."/>
            <person name="Mondo S."/>
            <person name="Riley R."/>
            <person name="Salamov A."/>
            <person name="Simmons B.A."/>
            <person name="Magnuson J.K."/>
            <person name="Henrissat B."/>
            <person name="Mortensen U.H."/>
            <person name="Larsen T.O."/>
            <person name="Devries R.P."/>
            <person name="Grigoriev I.V."/>
            <person name="Machida M."/>
            <person name="Baker S.E."/>
            <person name="Andersen M.R."/>
        </authorList>
    </citation>
    <scope>NUCLEOTIDE SEQUENCE [LARGE SCALE GENOMIC DNA]</scope>
    <source>
        <strain evidence="5 6">CBS 117625</strain>
    </source>
</reference>
<evidence type="ECO:0000313" key="6">
    <source>
        <dbReference type="Proteomes" id="UP000325672"/>
    </source>
</evidence>
<comment type="similarity">
    <text evidence="3">Belongs to the aldo/keto reductase family. Aldo/keto reductase 2 subfamily.</text>
</comment>
<dbReference type="EMBL" id="ML743561">
    <property type="protein sequence ID" value="KAE8140403.1"/>
    <property type="molecule type" value="Genomic_DNA"/>
</dbReference>
<dbReference type="SUPFAM" id="SSF51430">
    <property type="entry name" value="NAD(P)-linked oxidoreductase"/>
    <property type="match status" value="1"/>
</dbReference>
<evidence type="ECO:0000256" key="2">
    <source>
        <dbReference type="ARBA" id="ARBA00023002"/>
    </source>
</evidence>
<keyword evidence="6" id="KW-1185">Reference proteome</keyword>
<dbReference type="InterPro" id="IPR023210">
    <property type="entry name" value="NADP_OxRdtase_dom"/>
</dbReference>
<protein>
    <submittedName>
        <fullName evidence="5">NADP-dependent oxidoreductase domain-containing protein</fullName>
    </submittedName>
</protein>
<dbReference type="GeneID" id="43643374"/>
<evidence type="ECO:0000259" key="4">
    <source>
        <dbReference type="Pfam" id="PF00248"/>
    </source>
</evidence>
<sequence length="161" mass="18446">MDVYYDNGGNFIGTAHIYHDRQQEQWLSESMASRKNGDHIGLATKYTNALATDLKEIRASYVGRGTKSMRLSLERSLINVQNSSVDLFYVHYWDSRTSISELMHALNDLVSSGKVNRGISDASPWVVTKANPYARDHGLRQFVVYQGMKYGASYLHWYRQE</sequence>
<evidence type="ECO:0000256" key="3">
    <source>
        <dbReference type="ARBA" id="ARBA00038157"/>
    </source>
</evidence>
<gene>
    <name evidence="5" type="ORF">BDV38DRAFT_279912</name>
</gene>
<evidence type="ECO:0000313" key="5">
    <source>
        <dbReference type="EMBL" id="KAE8140403.1"/>
    </source>
</evidence>
<name>A0A5N6T285_ASPPS</name>
<dbReference type="RefSeq" id="XP_031916466.1">
    <property type="nucleotide sequence ID" value="XM_032059164.1"/>
</dbReference>
<dbReference type="AlphaFoldDB" id="A0A5N6T285"/>
<dbReference type="PANTHER" id="PTHR43364:SF7">
    <property type="entry name" value="NADP-DEPENDENT OXIDOREDUCTASE DOMAIN-CONTAINING PROTEIN-RELATED"/>
    <property type="match status" value="1"/>
</dbReference>
<proteinExistence type="inferred from homology"/>
<dbReference type="OrthoDB" id="48988at2759"/>
<feature type="domain" description="NADP-dependent oxidoreductase" evidence="4">
    <location>
        <begin position="2"/>
        <end position="146"/>
    </location>
</feature>
<dbReference type="Gene3D" id="3.20.20.100">
    <property type="entry name" value="NADP-dependent oxidoreductase domain"/>
    <property type="match status" value="1"/>
</dbReference>
<organism evidence="5 6">
    <name type="scientific">Aspergillus pseudotamarii</name>
    <dbReference type="NCBI Taxonomy" id="132259"/>
    <lineage>
        <taxon>Eukaryota</taxon>
        <taxon>Fungi</taxon>
        <taxon>Dikarya</taxon>
        <taxon>Ascomycota</taxon>
        <taxon>Pezizomycotina</taxon>
        <taxon>Eurotiomycetes</taxon>
        <taxon>Eurotiomycetidae</taxon>
        <taxon>Eurotiales</taxon>
        <taxon>Aspergillaceae</taxon>
        <taxon>Aspergillus</taxon>
        <taxon>Aspergillus subgen. Circumdati</taxon>
    </lineage>
</organism>
<dbReference type="PANTHER" id="PTHR43364">
    <property type="entry name" value="NADH-SPECIFIC METHYLGLYOXAL REDUCTASE-RELATED"/>
    <property type="match status" value="1"/>
</dbReference>
<dbReference type="GO" id="GO:0016491">
    <property type="term" value="F:oxidoreductase activity"/>
    <property type="evidence" value="ECO:0007669"/>
    <property type="project" value="UniProtKB-KW"/>
</dbReference>